<keyword evidence="5" id="KW-0358">Heparin-binding</keyword>
<dbReference type="Gene3D" id="3.10.450.10">
    <property type="match status" value="2"/>
</dbReference>
<feature type="domain" description="Cystatin LXN-type" evidence="16">
    <location>
        <begin position="1"/>
        <end position="97"/>
    </location>
</feature>
<evidence type="ECO:0000256" key="13">
    <source>
        <dbReference type="ARBA" id="ARBA00081976"/>
    </source>
</evidence>
<feature type="domain" description="Cystatin LXN-type" evidence="16">
    <location>
        <begin position="118"/>
        <end position="222"/>
    </location>
</feature>
<dbReference type="PANTHER" id="PTHR28591">
    <property type="entry name" value="LATEXIN"/>
    <property type="match status" value="1"/>
</dbReference>
<dbReference type="GO" id="GO:0006954">
    <property type="term" value="P:inflammatory response"/>
    <property type="evidence" value="ECO:0007669"/>
    <property type="project" value="UniProtKB-KW"/>
</dbReference>
<evidence type="ECO:0000256" key="9">
    <source>
        <dbReference type="ARBA" id="ARBA00023198"/>
    </source>
</evidence>
<dbReference type="SUPFAM" id="SSF54403">
    <property type="entry name" value="Cystatin/monellin"/>
    <property type="match status" value="2"/>
</dbReference>
<comment type="caution">
    <text evidence="17">The sequence shown here is derived from an EMBL/GenBank/DDBJ whole genome shotgun (WGS) entry which is preliminary data.</text>
</comment>
<dbReference type="PIRSF" id="PIRSF011132">
    <property type="entry name" value="Prot_inh_latexin"/>
    <property type="match status" value="1"/>
</dbReference>
<organism evidence="17 18">
    <name type="scientific">Muntiacus muntjak</name>
    <name type="common">Barking deer</name>
    <name type="synonym">Indian muntjac</name>
    <dbReference type="NCBI Taxonomy" id="9888"/>
    <lineage>
        <taxon>Eukaryota</taxon>
        <taxon>Metazoa</taxon>
        <taxon>Chordata</taxon>
        <taxon>Craniata</taxon>
        <taxon>Vertebrata</taxon>
        <taxon>Euteleostomi</taxon>
        <taxon>Mammalia</taxon>
        <taxon>Eutheria</taxon>
        <taxon>Laurasiatheria</taxon>
        <taxon>Artiodactyla</taxon>
        <taxon>Ruminantia</taxon>
        <taxon>Pecora</taxon>
        <taxon>Cervidae</taxon>
        <taxon>Muntiacinae</taxon>
        <taxon>Muntiacus</taxon>
    </lineage>
</organism>
<keyword evidence="3" id="KW-0963">Cytoplasm</keyword>
<comment type="similarity">
    <text evidence="2 15">Belongs to the protease inhibitor I47 (latexin) family.</text>
</comment>
<keyword evidence="9" id="KW-0395">Inflammatory response</keyword>
<dbReference type="AlphaFoldDB" id="A0A5N3W552"/>
<dbReference type="FunFam" id="3.10.450.10:FF:000007">
    <property type="entry name" value="latexin"/>
    <property type="match status" value="1"/>
</dbReference>
<evidence type="ECO:0000256" key="2">
    <source>
        <dbReference type="ARBA" id="ARBA00010083"/>
    </source>
</evidence>
<evidence type="ECO:0000256" key="8">
    <source>
        <dbReference type="ARBA" id="ARBA00022990"/>
    </source>
</evidence>
<dbReference type="InterPro" id="IPR046350">
    <property type="entry name" value="Cystatin_sf"/>
</dbReference>
<keyword evidence="8" id="KW-0007">Acetylation</keyword>
<evidence type="ECO:0000259" key="16">
    <source>
        <dbReference type="PROSITE" id="PS52033"/>
    </source>
</evidence>
<proteinExistence type="inferred from homology"/>
<dbReference type="GO" id="GO:0005615">
    <property type="term" value="C:extracellular space"/>
    <property type="evidence" value="ECO:0007669"/>
    <property type="project" value="TreeGrafter"/>
</dbReference>
<dbReference type="EMBL" id="VCEA01000001">
    <property type="protein sequence ID" value="KAB0356810.1"/>
    <property type="molecule type" value="Genomic_DNA"/>
</dbReference>
<dbReference type="Pfam" id="PF06907">
    <property type="entry name" value="LXN"/>
    <property type="match status" value="1"/>
</dbReference>
<evidence type="ECO:0000256" key="4">
    <source>
        <dbReference type="ARBA" id="ARBA00022608"/>
    </source>
</evidence>
<dbReference type="InterPro" id="IPR009684">
    <property type="entry name" value="Latexin"/>
</dbReference>
<dbReference type="Proteomes" id="UP000326458">
    <property type="component" value="Unassembled WGS sequence"/>
</dbReference>
<dbReference type="PROSITE" id="PS52033">
    <property type="entry name" value="CYSTATIN_LXN"/>
    <property type="match status" value="2"/>
</dbReference>
<dbReference type="GO" id="GO:0005737">
    <property type="term" value="C:cytoplasm"/>
    <property type="evidence" value="ECO:0007669"/>
    <property type="project" value="UniProtKB-SubCell"/>
</dbReference>
<evidence type="ECO:0000313" key="17">
    <source>
        <dbReference type="EMBL" id="KAB0356810.1"/>
    </source>
</evidence>
<comment type="function">
    <text evidence="11">Hardly reversible, non-competitive, and potent inhibitor of CPA1, CPA2 and CPA4. May play a role in inflammation.</text>
</comment>
<evidence type="ECO:0000313" key="18">
    <source>
        <dbReference type="Proteomes" id="UP000326458"/>
    </source>
</evidence>
<protein>
    <recommendedName>
        <fullName evidence="12">Latexin</fullName>
    </recommendedName>
    <alternativeName>
        <fullName evidence="14">Endogenous carboxypeptidase inhibitor</fullName>
    </alternativeName>
    <alternativeName>
        <fullName evidence="13">Tissue carboxypeptidase inhibitor</fullName>
    </alternativeName>
</protein>
<evidence type="ECO:0000256" key="14">
    <source>
        <dbReference type="ARBA" id="ARBA00082984"/>
    </source>
</evidence>
<dbReference type="GO" id="GO:0008191">
    <property type="term" value="F:metalloendopeptidase inhibitor activity"/>
    <property type="evidence" value="ECO:0007669"/>
    <property type="project" value="UniProtKB-UniRule"/>
</dbReference>
<evidence type="ECO:0000256" key="12">
    <source>
        <dbReference type="ARBA" id="ARBA00073669"/>
    </source>
</evidence>
<evidence type="ECO:0000256" key="3">
    <source>
        <dbReference type="ARBA" id="ARBA00022490"/>
    </source>
</evidence>
<reference evidence="17 18" key="1">
    <citation type="submission" date="2019-06" db="EMBL/GenBank/DDBJ databases">
        <title>Discovery of a novel chromosome fission-fusion reversal in muntjac.</title>
        <authorList>
            <person name="Mudd A.B."/>
            <person name="Bredeson J.V."/>
            <person name="Baum R."/>
            <person name="Hockemeyer D."/>
            <person name="Rokhsar D.S."/>
        </authorList>
    </citation>
    <scope>NUCLEOTIDE SEQUENCE [LARGE SCALE GENOMIC DNA]</scope>
    <source>
        <strain evidence="17">UTSW_UCB_Mm</strain>
        <tissue evidence="17">Fibroblast cell line</tissue>
    </source>
</reference>
<name>A0A5N3W552_MUNMU</name>
<keyword evidence="18" id="KW-1185">Reference proteome</keyword>
<evidence type="ECO:0000256" key="6">
    <source>
        <dbReference type="ARBA" id="ARBA00022690"/>
    </source>
</evidence>
<comment type="subcellular location">
    <subcellularLocation>
        <location evidence="1">Cytoplasm</location>
    </subcellularLocation>
</comment>
<dbReference type="GO" id="GO:0008201">
    <property type="term" value="F:heparin binding"/>
    <property type="evidence" value="ECO:0007669"/>
    <property type="project" value="UniProtKB-KW"/>
</dbReference>
<keyword evidence="6 15" id="KW-0646">Protease inhibitor</keyword>
<evidence type="ECO:0000256" key="11">
    <source>
        <dbReference type="ARBA" id="ARBA00053473"/>
    </source>
</evidence>
<dbReference type="InterPro" id="IPR049897">
    <property type="entry name" value="CYSTATIN_LXN"/>
</dbReference>
<evidence type="ECO:0000256" key="7">
    <source>
        <dbReference type="ARBA" id="ARBA00022737"/>
    </source>
</evidence>
<evidence type="ECO:0000256" key="5">
    <source>
        <dbReference type="ARBA" id="ARBA00022674"/>
    </source>
</evidence>
<sequence length="222" mass="25569">MEIPPTHYPAARAASVVESCINYQQGTPHKVFLVQTVTQASLEDIPGRGHKYRLKFSVEEIIQKEVTVNCTAEVLYPPMGQDTAPEVNFTFEGEIGKNPDEEDNTFYQRLKSMKEPLEAQNIPDSFGNVPPEMKPVRHLAWVASGYIIWQNSTENTWYKMAKIQTVKQVQRNDDFIELDYTILLHDIASQEIIPWQMQVLWHPQYGTKVKHNSRLPKEAQLE</sequence>
<evidence type="ECO:0000256" key="1">
    <source>
        <dbReference type="ARBA" id="ARBA00004496"/>
    </source>
</evidence>
<keyword evidence="10" id="KW-0481">Metalloenzyme inhibitor</keyword>
<dbReference type="PANTHER" id="PTHR28591:SF1">
    <property type="entry name" value="LATEXIN"/>
    <property type="match status" value="1"/>
</dbReference>
<evidence type="ECO:0000256" key="15">
    <source>
        <dbReference type="PROSITE-ProRule" id="PRU01377"/>
    </source>
</evidence>
<accession>A0A5N3W552</accession>
<evidence type="ECO:0000256" key="10">
    <source>
        <dbReference type="ARBA" id="ARBA00023215"/>
    </source>
</evidence>
<gene>
    <name evidence="17" type="ORF">FD754_000966</name>
</gene>
<keyword evidence="4" id="KW-0483">Metalloprotease inhibitor</keyword>
<dbReference type="FunFam" id="3.10.450.10:FF:000006">
    <property type="entry name" value="latexin"/>
    <property type="match status" value="1"/>
</dbReference>
<keyword evidence="7" id="KW-0677">Repeat</keyword>